<keyword evidence="2" id="KW-1185">Reference proteome</keyword>
<organism evidence="1 2">
    <name type="scientific">Caerostris extrusa</name>
    <name type="common">Bark spider</name>
    <name type="synonym">Caerostris bankana</name>
    <dbReference type="NCBI Taxonomy" id="172846"/>
    <lineage>
        <taxon>Eukaryota</taxon>
        <taxon>Metazoa</taxon>
        <taxon>Ecdysozoa</taxon>
        <taxon>Arthropoda</taxon>
        <taxon>Chelicerata</taxon>
        <taxon>Arachnida</taxon>
        <taxon>Araneae</taxon>
        <taxon>Araneomorphae</taxon>
        <taxon>Entelegynae</taxon>
        <taxon>Araneoidea</taxon>
        <taxon>Araneidae</taxon>
        <taxon>Caerostris</taxon>
    </lineage>
</organism>
<accession>A0AAV4XD79</accession>
<evidence type="ECO:0000313" key="1">
    <source>
        <dbReference type="EMBL" id="GIY93142.1"/>
    </source>
</evidence>
<gene>
    <name evidence="1" type="ORF">CEXT_240761</name>
</gene>
<protein>
    <submittedName>
        <fullName evidence="1">Uncharacterized protein</fullName>
    </submittedName>
</protein>
<comment type="caution">
    <text evidence="1">The sequence shown here is derived from an EMBL/GenBank/DDBJ whole genome shotgun (WGS) entry which is preliminary data.</text>
</comment>
<sequence>MEAVKYHITKLLAAELNEWNINSEGQQIAAVLPFDRKIIFNQFIEEYLQAIGKVWGRRVKSKTLAVLFISLLEVAMMRRGFSESSV</sequence>
<dbReference type="Proteomes" id="UP001054945">
    <property type="component" value="Unassembled WGS sequence"/>
</dbReference>
<name>A0AAV4XD79_CAEEX</name>
<proteinExistence type="predicted"/>
<dbReference type="EMBL" id="BPLR01000239">
    <property type="protein sequence ID" value="GIY93142.1"/>
    <property type="molecule type" value="Genomic_DNA"/>
</dbReference>
<dbReference type="AlphaFoldDB" id="A0AAV4XD79"/>
<evidence type="ECO:0000313" key="2">
    <source>
        <dbReference type="Proteomes" id="UP001054945"/>
    </source>
</evidence>
<reference evidence="1 2" key="1">
    <citation type="submission" date="2021-06" db="EMBL/GenBank/DDBJ databases">
        <title>Caerostris extrusa draft genome.</title>
        <authorList>
            <person name="Kono N."/>
            <person name="Arakawa K."/>
        </authorList>
    </citation>
    <scope>NUCLEOTIDE SEQUENCE [LARGE SCALE GENOMIC DNA]</scope>
</reference>